<feature type="binding site" evidence="8">
    <location>
        <position position="223"/>
    </location>
    <ligand>
        <name>NAD(+)</name>
        <dbReference type="ChEBI" id="CHEBI:57540"/>
    </ligand>
</feature>
<dbReference type="KEGG" id="vmo:VMUT_1854"/>
<keyword evidence="12" id="KW-1185">Reference proteome</keyword>
<comment type="cofactor">
    <cofactor evidence="8">
        <name>Zn(2+)</name>
        <dbReference type="ChEBI" id="CHEBI:29105"/>
    </cofactor>
    <text evidence="8">Binds 1 zinc ion per subunit.</text>
</comment>
<dbReference type="Pfam" id="PF02146">
    <property type="entry name" value="SIR2"/>
    <property type="match status" value="1"/>
</dbReference>
<dbReference type="GO" id="GO:0017136">
    <property type="term" value="F:histone deacetylase activity, NAD-dependent"/>
    <property type="evidence" value="ECO:0007669"/>
    <property type="project" value="TreeGrafter"/>
</dbReference>
<feature type="binding site" evidence="8">
    <location>
        <position position="111"/>
    </location>
    <ligand>
        <name>NAD(+)</name>
        <dbReference type="ChEBI" id="CHEBI:57540"/>
    </ligand>
</feature>
<gene>
    <name evidence="8" type="primary">cobB</name>
    <name evidence="11" type="ordered locus">VMUT_1854</name>
</gene>
<dbReference type="GO" id="GO:0005737">
    <property type="term" value="C:cytoplasm"/>
    <property type="evidence" value="ECO:0007669"/>
    <property type="project" value="UniProtKB-SubCell"/>
</dbReference>
<keyword evidence="5 8" id="KW-0805">Transcription regulation</keyword>
<dbReference type="Gene3D" id="3.40.50.1220">
    <property type="entry name" value="TPP-binding domain"/>
    <property type="match status" value="1"/>
</dbReference>
<dbReference type="InterPro" id="IPR050134">
    <property type="entry name" value="NAD-dep_sirtuin_deacylases"/>
</dbReference>
<dbReference type="InterPro" id="IPR029035">
    <property type="entry name" value="DHS-like_NAD/FAD-binding_dom"/>
</dbReference>
<comment type="subcellular location">
    <subcellularLocation>
        <location evidence="8">Cytoplasm</location>
    </subcellularLocation>
</comment>
<evidence type="ECO:0000256" key="3">
    <source>
        <dbReference type="ARBA" id="ARBA00022723"/>
    </source>
</evidence>
<feature type="binding site" evidence="8">
    <location>
        <position position="43"/>
    </location>
    <ligand>
        <name>nicotinamide</name>
        <dbReference type="ChEBI" id="CHEBI:17154"/>
    </ligand>
</feature>
<feature type="domain" description="Deacetylase sirtuin-type" evidence="10">
    <location>
        <begin position="6"/>
        <end position="255"/>
    </location>
</feature>
<reference evidence="11 12" key="1">
    <citation type="journal article" date="2011" name="J. Bacteriol.">
        <title>Complete genome sequence of 'Vulcanisaeta moutnovskia' strain 768-28, a novel member of the hyperthermophilic crenarchaeal genus vulcanisaeta.</title>
        <authorList>
            <person name="Gumerov V.M."/>
            <person name="Mardanov A.V."/>
            <person name="Beletsky A.V."/>
            <person name="Prokofeva M.I."/>
            <person name="Bonch-Osmolovskaya E.A."/>
            <person name="Ravin N.V."/>
            <person name="Skryabin K.G."/>
        </authorList>
    </citation>
    <scope>NUCLEOTIDE SEQUENCE [LARGE SCALE GENOMIC DNA]</scope>
    <source>
        <strain evidence="11 12">768-28</strain>
    </source>
</reference>
<dbReference type="STRING" id="985053.VMUT_1854"/>
<comment type="similarity">
    <text evidence="8">Belongs to the sirtuin family. Class U subfamily.</text>
</comment>
<dbReference type="SUPFAM" id="SSF52467">
    <property type="entry name" value="DHS-like NAD/FAD-binding domain"/>
    <property type="match status" value="1"/>
</dbReference>
<comment type="function">
    <text evidence="8">NAD-dependent protein deacetylase which modulates the activities of several enzymes which are inactive in their acetylated form. Deacetylates the N-terminal lysine residue of Alba, the major archaeal chromatin protein and that, in turn, increases Alba's DNA binding affinity, thereby repressing transcription.</text>
</comment>
<feature type="binding site" evidence="8 9">
    <location>
        <position position="159"/>
    </location>
    <ligand>
        <name>Zn(2+)</name>
        <dbReference type="ChEBI" id="CHEBI:29105"/>
    </ligand>
</feature>
<dbReference type="EC" id="2.3.1.286" evidence="8"/>
<proteinExistence type="inferred from homology"/>
<dbReference type="NCBIfam" id="NF040867">
    <property type="entry name" value="prot_deacyl_CobB"/>
    <property type="match status" value="1"/>
</dbReference>
<comment type="caution">
    <text evidence="8">Lacks conserved residue(s) required for the propagation of feature annotation.</text>
</comment>
<organism evidence="11 12">
    <name type="scientific">Vulcanisaeta moutnovskia (strain 768-28)</name>
    <dbReference type="NCBI Taxonomy" id="985053"/>
    <lineage>
        <taxon>Archaea</taxon>
        <taxon>Thermoproteota</taxon>
        <taxon>Thermoprotei</taxon>
        <taxon>Thermoproteales</taxon>
        <taxon>Thermoproteaceae</taxon>
        <taxon>Vulcanisaeta</taxon>
    </lineage>
</organism>
<accession>F0QVF3</accession>
<evidence type="ECO:0000313" key="11">
    <source>
        <dbReference type="EMBL" id="ADY02055.1"/>
    </source>
</evidence>
<dbReference type="PROSITE" id="PS50305">
    <property type="entry name" value="SIRTUIN"/>
    <property type="match status" value="1"/>
</dbReference>
<feature type="binding site" evidence="8 9">
    <location>
        <position position="137"/>
    </location>
    <ligand>
        <name>Zn(2+)</name>
        <dbReference type="ChEBI" id="CHEBI:29105"/>
    </ligand>
</feature>
<feature type="binding site" evidence="8">
    <location>
        <position position="126"/>
    </location>
    <ligand>
        <name>NAD(+)</name>
        <dbReference type="ChEBI" id="CHEBI:57540"/>
    </ligand>
</feature>
<feature type="binding site" evidence="8">
    <location>
        <position position="43"/>
    </location>
    <ligand>
        <name>NAD(+)</name>
        <dbReference type="ChEBI" id="CHEBI:57540"/>
    </ligand>
</feature>
<evidence type="ECO:0000256" key="5">
    <source>
        <dbReference type="ARBA" id="ARBA00023015"/>
    </source>
</evidence>
<keyword evidence="7 8" id="KW-0804">Transcription</keyword>
<dbReference type="HOGENOM" id="CLU_023643_3_1_2"/>
<evidence type="ECO:0000256" key="1">
    <source>
        <dbReference type="ARBA" id="ARBA00022490"/>
    </source>
</evidence>
<keyword evidence="4 8" id="KW-0862">Zinc</keyword>
<evidence type="ECO:0000256" key="4">
    <source>
        <dbReference type="ARBA" id="ARBA00022833"/>
    </source>
</evidence>
<evidence type="ECO:0000256" key="9">
    <source>
        <dbReference type="PROSITE-ProRule" id="PRU00236"/>
    </source>
</evidence>
<dbReference type="GO" id="GO:0008270">
    <property type="term" value="F:zinc ion binding"/>
    <property type="evidence" value="ECO:0007669"/>
    <property type="project" value="UniProtKB-UniRule"/>
</dbReference>
<dbReference type="eggNOG" id="arCOG04248">
    <property type="taxonomic scope" value="Archaea"/>
</dbReference>
<feature type="active site" description="Proton acceptor" evidence="8 9">
    <location>
        <position position="126"/>
    </location>
</feature>
<keyword evidence="1 8" id="KW-0963">Cytoplasm</keyword>
<dbReference type="InterPro" id="IPR003000">
    <property type="entry name" value="Sirtuin"/>
</dbReference>
<feature type="binding site" evidence="8">
    <location>
        <position position="111"/>
    </location>
    <ligand>
        <name>nicotinamide</name>
        <dbReference type="ChEBI" id="CHEBI:17154"/>
    </ligand>
</feature>
<feature type="binding site" evidence="8">
    <location>
        <position position="110"/>
    </location>
    <ligand>
        <name>nicotinamide</name>
        <dbReference type="ChEBI" id="CHEBI:17154"/>
    </ligand>
</feature>
<feature type="binding site" evidence="8 9">
    <location>
        <position position="162"/>
    </location>
    <ligand>
        <name>Zn(2+)</name>
        <dbReference type="ChEBI" id="CHEBI:29105"/>
    </ligand>
</feature>
<evidence type="ECO:0000256" key="7">
    <source>
        <dbReference type="ARBA" id="ARBA00023163"/>
    </source>
</evidence>
<feature type="binding site" evidence="8">
    <location>
        <position position="32"/>
    </location>
    <ligand>
        <name>NAD(+)</name>
        <dbReference type="ChEBI" id="CHEBI:57540"/>
    </ligand>
</feature>
<feature type="binding site" evidence="8">
    <location>
        <position position="241"/>
    </location>
    <ligand>
        <name>NAD(+)</name>
        <dbReference type="ChEBI" id="CHEBI:57540"/>
    </ligand>
</feature>
<dbReference type="InterPro" id="IPR026590">
    <property type="entry name" value="Ssirtuin_cat_dom"/>
</dbReference>
<dbReference type="NCBIfam" id="NF001753">
    <property type="entry name" value="PRK00481.1-3"/>
    <property type="match status" value="1"/>
</dbReference>
<dbReference type="GO" id="GO:0070403">
    <property type="term" value="F:NAD+ binding"/>
    <property type="evidence" value="ECO:0007669"/>
    <property type="project" value="UniProtKB-UniRule"/>
</dbReference>
<evidence type="ECO:0000256" key="8">
    <source>
        <dbReference type="HAMAP-Rule" id="MF_01968"/>
    </source>
</evidence>
<dbReference type="HAMAP" id="MF_01968">
    <property type="entry name" value="Sirtuin_ClassU"/>
    <property type="match status" value="1"/>
</dbReference>
<dbReference type="Gene3D" id="3.30.1600.10">
    <property type="entry name" value="SIR2/SIRT2 'Small Domain"/>
    <property type="match status" value="1"/>
</dbReference>
<keyword evidence="6 8" id="KW-0520">NAD</keyword>
<dbReference type="EMBL" id="CP002529">
    <property type="protein sequence ID" value="ADY02055.1"/>
    <property type="molecule type" value="Genomic_DNA"/>
</dbReference>
<keyword evidence="3 8" id="KW-0479">Metal-binding</keyword>
<name>F0QVF3_VULM7</name>
<evidence type="ECO:0000256" key="2">
    <source>
        <dbReference type="ARBA" id="ARBA00022679"/>
    </source>
</evidence>
<dbReference type="Proteomes" id="UP000007485">
    <property type="component" value="Chromosome"/>
</dbReference>
<feature type="binding site" evidence="8 9">
    <location>
        <position position="134"/>
    </location>
    <ligand>
        <name>Zn(2+)</name>
        <dbReference type="ChEBI" id="CHEBI:29105"/>
    </ligand>
</feature>
<feature type="binding site" evidence="8">
    <location>
        <position position="198"/>
    </location>
    <ligand>
        <name>NAD(+)</name>
        <dbReference type="ChEBI" id="CHEBI:57540"/>
    </ligand>
</feature>
<evidence type="ECO:0000259" key="10">
    <source>
        <dbReference type="PROSITE" id="PS50305"/>
    </source>
</evidence>
<feature type="binding site" evidence="8">
    <location>
        <position position="110"/>
    </location>
    <ligand>
        <name>NAD(+)</name>
        <dbReference type="ChEBI" id="CHEBI:57540"/>
    </ligand>
</feature>
<dbReference type="InterPro" id="IPR026591">
    <property type="entry name" value="Sirtuin_cat_small_dom_sf"/>
</dbReference>
<dbReference type="PANTHER" id="PTHR11085:SF11">
    <property type="entry name" value="NAD-DEPENDENT PROTEIN DEACETYLASE"/>
    <property type="match status" value="1"/>
</dbReference>
<evidence type="ECO:0000313" key="12">
    <source>
        <dbReference type="Proteomes" id="UP000007485"/>
    </source>
</evidence>
<keyword evidence="2 8" id="KW-0808">Transferase</keyword>
<feature type="binding site" evidence="8">
    <location>
        <position position="36"/>
    </location>
    <ligand>
        <name>NAD(+)</name>
        <dbReference type="ChEBI" id="CHEBI:57540"/>
    </ligand>
</feature>
<comment type="catalytic activity">
    <reaction evidence="8">
        <text>N(6)-acetyl-L-lysyl-[protein] + NAD(+) + H2O = 2''-O-acetyl-ADP-D-ribose + nicotinamide + L-lysyl-[protein]</text>
        <dbReference type="Rhea" id="RHEA:43636"/>
        <dbReference type="Rhea" id="RHEA-COMP:9752"/>
        <dbReference type="Rhea" id="RHEA-COMP:10731"/>
        <dbReference type="ChEBI" id="CHEBI:15377"/>
        <dbReference type="ChEBI" id="CHEBI:17154"/>
        <dbReference type="ChEBI" id="CHEBI:29969"/>
        <dbReference type="ChEBI" id="CHEBI:57540"/>
        <dbReference type="ChEBI" id="CHEBI:61930"/>
        <dbReference type="ChEBI" id="CHEBI:83767"/>
        <dbReference type="EC" id="2.3.1.286"/>
    </reaction>
</comment>
<dbReference type="PANTHER" id="PTHR11085">
    <property type="entry name" value="NAD-DEPENDENT PROTEIN DEACYLASE SIRTUIN-5, MITOCHONDRIAL-RELATED"/>
    <property type="match status" value="1"/>
</dbReference>
<evidence type="ECO:0000256" key="6">
    <source>
        <dbReference type="ARBA" id="ARBA00023027"/>
    </source>
</evidence>
<feature type="binding site" evidence="8">
    <location>
        <position position="44"/>
    </location>
    <ligand>
        <name>NAD(+)</name>
        <dbReference type="ChEBI" id="CHEBI:57540"/>
    </ligand>
</feature>
<dbReference type="AlphaFoldDB" id="F0QVF3"/>
<dbReference type="InterPro" id="IPR028628">
    <property type="entry name" value="Sirtuin_class_U"/>
</dbReference>
<feature type="binding site" evidence="8">
    <location>
        <position position="199"/>
    </location>
    <ligand>
        <name>NAD(+)</name>
        <dbReference type="ChEBI" id="CHEBI:57540"/>
    </ligand>
</feature>
<feature type="binding site" evidence="8">
    <location>
        <position position="108"/>
    </location>
    <ligand>
        <name>NAD(+)</name>
        <dbReference type="ChEBI" id="CHEBI:57540"/>
    </ligand>
</feature>
<protein>
    <recommendedName>
        <fullName evidence="8">NAD-dependent protein deacetylase</fullName>
        <ecNumber evidence="8">2.3.1.286</ecNumber>
    </recommendedName>
    <alternativeName>
        <fullName evidence="8">Regulatory protein SIR2 homolog</fullName>
    </alternativeName>
</protein>
<sequence length="259" mass="28596">MIMSEHQCNTEDIKKAADILINARHAIVFTGAGISTESGIPDFRGPQGLWKQYNPEIASIDYFLQNPKDFWLFYRMRMSTLFVAKPNTAHYAVAELERMGIIKAIITQNVDGLHQVAGSRNVIELHGTMKRAVCIACGRTYPMEVAIRKIDSGQIPPLCDECGGILKPDTVLFGEPVKDFDKARELALMSDAVLVVGSSLSVYPAAYIPIFVKEMGGKVIIINMESTDLDYIADVIIRCKAGDAMALLLKEIKEKSGIQ</sequence>